<organism evidence="6 7">
    <name type="scientific">Populus deltoides</name>
    <name type="common">Eastern poplar</name>
    <name type="synonym">Eastern cottonwood</name>
    <dbReference type="NCBI Taxonomy" id="3696"/>
    <lineage>
        <taxon>Eukaryota</taxon>
        <taxon>Viridiplantae</taxon>
        <taxon>Streptophyta</taxon>
        <taxon>Embryophyta</taxon>
        <taxon>Tracheophyta</taxon>
        <taxon>Spermatophyta</taxon>
        <taxon>Magnoliopsida</taxon>
        <taxon>eudicotyledons</taxon>
        <taxon>Gunneridae</taxon>
        <taxon>Pentapetalae</taxon>
        <taxon>rosids</taxon>
        <taxon>fabids</taxon>
        <taxon>Malpighiales</taxon>
        <taxon>Salicaceae</taxon>
        <taxon>Saliceae</taxon>
        <taxon>Populus</taxon>
    </lineage>
</organism>
<comment type="caution">
    <text evidence="6">The sequence shown here is derived from an EMBL/GenBank/DDBJ whole genome shotgun (WGS) entry which is preliminary data.</text>
</comment>
<dbReference type="GO" id="GO:0000226">
    <property type="term" value="P:microtubule cytoskeleton organization"/>
    <property type="evidence" value="ECO:0007669"/>
    <property type="project" value="InterPro"/>
</dbReference>
<keyword evidence="3" id="KW-0493">Microtubule</keyword>
<dbReference type="PANTHER" id="PTHR19321">
    <property type="entry name" value="PROTEIN REGULATOR OF CYTOKINESIS 1 PRC1-RELATED"/>
    <property type="match status" value="1"/>
</dbReference>
<comment type="similarity">
    <text evidence="2">Belongs to the MAP65/ASE1 family.</text>
</comment>
<comment type="subcellular location">
    <subcellularLocation>
        <location evidence="1">Cytoplasm</location>
        <location evidence="1">Cytoskeleton</location>
    </subcellularLocation>
</comment>
<keyword evidence="7" id="KW-1185">Reference proteome</keyword>
<evidence type="ECO:0000313" key="7">
    <source>
        <dbReference type="Proteomes" id="UP000807159"/>
    </source>
</evidence>
<accession>A0A8T2Z4T6</accession>
<dbReference type="Gene3D" id="1.20.58.1520">
    <property type="match status" value="1"/>
</dbReference>
<reference evidence="6" key="1">
    <citation type="journal article" date="2021" name="J. Hered.">
        <title>Genome Assembly of Salicaceae Populus deltoides (Eastern Cottonwood) I-69 Based on Nanopore Sequencing and Hi-C Technologies.</title>
        <authorList>
            <person name="Bai S."/>
            <person name="Wu H."/>
            <person name="Zhang J."/>
            <person name="Pan Z."/>
            <person name="Zhao W."/>
            <person name="Li Z."/>
            <person name="Tong C."/>
        </authorList>
    </citation>
    <scope>NUCLEOTIDE SEQUENCE</scope>
    <source>
        <tissue evidence="6">Leaf</tissue>
    </source>
</reference>
<dbReference type="GO" id="GO:0005737">
    <property type="term" value="C:cytoplasm"/>
    <property type="evidence" value="ECO:0007669"/>
    <property type="project" value="TreeGrafter"/>
</dbReference>
<sequence>MTTMPPPSSTTVSPSRTTCASLLHELQIIWDEIGENDGERDKMLLQLEQECLDIYRRKVKNTRKYKADLHQLLADAKAEIANLVSALGENASLFSPGKGPLKQQISAVNPVLDELRLKKQERMKDFYETETQIARICAEIAGSNRSFDSADPEIDERDLTVKRLGELKSHLKELQNEKSLRLQKVNSSIKTVHELSVVMSIDFFKTVNDVHPSLSDPSKAQSKSISNDTLARLTSTIHSLKQEKQQRLEKLEGLGHKLIELWDLMDTPVDERRLDHVTTLISASVDNVSRLGCLAVDVIEQTEVEVERLNALKASKMKELVFKRQNELEEIYRGVHMDVDSDAARQILISLIESGNAEMSELLASMDDQITKAKEQALSRKDILDKVEKWKFASEEEQWLDEYEKDDNRYSAGRGAHRNLKRAEKARALVSKIPLMVESLTSKVKAWELERKVPFLYYKAPLLHTLEEYTVLRREREEEKRRSREQKRVQEQFAAEQEALYGSRSAIKKPLGLSTSANTMAGTPTARRGVTPFGHHASSAGKQRRESRAHNVTPINYVALPKDDSVSRGC</sequence>
<dbReference type="Pfam" id="PF03999">
    <property type="entry name" value="MAP65_ASE1"/>
    <property type="match status" value="1"/>
</dbReference>
<evidence type="ECO:0000256" key="1">
    <source>
        <dbReference type="ARBA" id="ARBA00004245"/>
    </source>
</evidence>
<dbReference type="GO" id="GO:0005874">
    <property type="term" value="C:microtubule"/>
    <property type="evidence" value="ECO:0007669"/>
    <property type="project" value="UniProtKB-KW"/>
</dbReference>
<gene>
    <name evidence="6" type="ORF">H0E87_006040</name>
</gene>
<evidence type="ECO:0000256" key="2">
    <source>
        <dbReference type="ARBA" id="ARBA00006187"/>
    </source>
</evidence>
<dbReference type="EMBL" id="JACEGQ020000003">
    <property type="protein sequence ID" value="KAH8512604.1"/>
    <property type="molecule type" value="Genomic_DNA"/>
</dbReference>
<protein>
    <submittedName>
        <fullName evidence="6">Uncharacterized protein</fullName>
    </submittedName>
</protein>
<dbReference type="GO" id="GO:0008017">
    <property type="term" value="F:microtubule binding"/>
    <property type="evidence" value="ECO:0007669"/>
    <property type="project" value="InterPro"/>
</dbReference>
<dbReference type="Proteomes" id="UP000807159">
    <property type="component" value="Chromosome 3"/>
</dbReference>
<evidence type="ECO:0000256" key="3">
    <source>
        <dbReference type="ARBA" id="ARBA00022701"/>
    </source>
</evidence>
<evidence type="ECO:0000256" key="5">
    <source>
        <dbReference type="SAM" id="MobiDB-lite"/>
    </source>
</evidence>
<keyword evidence="4" id="KW-0206">Cytoskeleton</keyword>
<feature type="region of interest" description="Disordered" evidence="5">
    <location>
        <begin position="526"/>
        <end position="550"/>
    </location>
</feature>
<dbReference type="InterPro" id="IPR007145">
    <property type="entry name" value="MAP65_Ase1_PRC1"/>
</dbReference>
<name>A0A8T2Z4T6_POPDE</name>
<evidence type="ECO:0000313" key="6">
    <source>
        <dbReference type="EMBL" id="KAH8512604.1"/>
    </source>
</evidence>
<evidence type="ECO:0000256" key="4">
    <source>
        <dbReference type="ARBA" id="ARBA00023212"/>
    </source>
</evidence>
<dbReference type="AlphaFoldDB" id="A0A8T2Z4T6"/>
<dbReference type="PANTHER" id="PTHR19321:SF4">
    <property type="entry name" value="65-KDA MICROTUBULE-ASSOCIATED PROTEIN 5"/>
    <property type="match status" value="1"/>
</dbReference>
<keyword evidence="4" id="KW-0963">Cytoplasm</keyword>
<proteinExistence type="inferred from homology"/>
<dbReference type="GO" id="GO:0005819">
    <property type="term" value="C:spindle"/>
    <property type="evidence" value="ECO:0007669"/>
    <property type="project" value="TreeGrafter"/>
</dbReference>